<feature type="chain" id="PRO_5022055519" evidence="1">
    <location>
        <begin position="17"/>
        <end position="142"/>
    </location>
</feature>
<keyword evidence="1" id="KW-0732">Signal</keyword>
<dbReference type="EMBL" id="CP042189">
    <property type="protein sequence ID" value="QDS71104.1"/>
    <property type="molecule type" value="Genomic_DNA"/>
</dbReference>
<dbReference type="InterPro" id="IPR006771">
    <property type="entry name" value="CetA-like"/>
</dbReference>
<protein>
    <submittedName>
        <fullName evidence="2">Uncharacterized protein</fullName>
    </submittedName>
</protein>
<evidence type="ECO:0000313" key="2">
    <source>
        <dbReference type="EMBL" id="QDS71104.1"/>
    </source>
</evidence>
<feature type="signal peptide" evidence="1">
    <location>
        <begin position="1"/>
        <end position="16"/>
    </location>
</feature>
<proteinExistence type="predicted"/>
<dbReference type="Proteomes" id="UP000316270">
    <property type="component" value="Chromosome 5"/>
</dbReference>
<sequence>MQLLAIVGFFAATSMAAQVTIHNKCSTAVWLKPDSAGATGTPIPIPTKSAWITPLTGTGNAFKLSSSSTSLDKPIQFDYSVGADGLVYYDVTYDNNGGKGAPFSLLAHGDGCPEVVCPAGPDVCKAVKSCGGGRDLHVYACP</sequence>
<name>A0A517L668_9PEZI</name>
<organism evidence="2 3">
    <name type="scientific">Venturia effusa</name>
    <dbReference type="NCBI Taxonomy" id="50376"/>
    <lineage>
        <taxon>Eukaryota</taxon>
        <taxon>Fungi</taxon>
        <taxon>Dikarya</taxon>
        <taxon>Ascomycota</taxon>
        <taxon>Pezizomycotina</taxon>
        <taxon>Dothideomycetes</taxon>
        <taxon>Pleosporomycetidae</taxon>
        <taxon>Venturiales</taxon>
        <taxon>Venturiaceae</taxon>
        <taxon>Venturia</taxon>
    </lineage>
</organism>
<dbReference type="Pfam" id="PF04681">
    <property type="entry name" value="Bys1"/>
    <property type="match status" value="1"/>
</dbReference>
<evidence type="ECO:0000313" key="3">
    <source>
        <dbReference type="Proteomes" id="UP000316270"/>
    </source>
</evidence>
<dbReference type="SUPFAM" id="SSF49870">
    <property type="entry name" value="Osmotin, thaumatin-like protein"/>
    <property type="match status" value="1"/>
</dbReference>
<dbReference type="InterPro" id="IPR037176">
    <property type="entry name" value="Osmotin/thaumatin-like_sf"/>
</dbReference>
<keyword evidence="3" id="KW-1185">Reference proteome</keyword>
<reference evidence="2 3" key="1">
    <citation type="submission" date="2019-07" db="EMBL/GenBank/DDBJ databases">
        <title>Finished genome of Venturia effusa.</title>
        <authorList>
            <person name="Young C.A."/>
            <person name="Cox M.P."/>
            <person name="Ganley A.R.D."/>
            <person name="David W.J."/>
        </authorList>
    </citation>
    <scope>NUCLEOTIDE SEQUENCE [LARGE SCALE GENOMIC DNA]</scope>
    <source>
        <strain evidence="3">albino</strain>
    </source>
</reference>
<dbReference type="AlphaFoldDB" id="A0A517L668"/>
<accession>A0A517L668</accession>
<evidence type="ECO:0000256" key="1">
    <source>
        <dbReference type="SAM" id="SignalP"/>
    </source>
</evidence>
<dbReference type="OrthoDB" id="5144514at2759"/>
<gene>
    <name evidence="2" type="ORF">FKW77_009233</name>
</gene>